<dbReference type="EMBL" id="JAINDJ010000004">
    <property type="protein sequence ID" value="KAG9450423.1"/>
    <property type="molecule type" value="Genomic_DNA"/>
</dbReference>
<evidence type="ECO:0000256" key="1">
    <source>
        <dbReference type="ARBA" id="ARBA00010617"/>
    </source>
</evidence>
<gene>
    <name evidence="6" type="ORF">H6P81_010388</name>
</gene>
<keyword evidence="5" id="KW-0408">Iron</keyword>
<dbReference type="GO" id="GO:0004508">
    <property type="term" value="F:steroid 17-alpha-monooxygenase activity"/>
    <property type="evidence" value="ECO:0007669"/>
    <property type="project" value="TreeGrafter"/>
</dbReference>
<dbReference type="InterPro" id="IPR001128">
    <property type="entry name" value="Cyt_P450"/>
</dbReference>
<keyword evidence="2" id="KW-0349">Heme</keyword>
<dbReference type="InterPro" id="IPR002401">
    <property type="entry name" value="Cyt_P450_E_grp-I"/>
</dbReference>
<evidence type="ECO:0000256" key="4">
    <source>
        <dbReference type="ARBA" id="ARBA00023002"/>
    </source>
</evidence>
<comment type="similarity">
    <text evidence="1">Belongs to the cytochrome P450 family.</text>
</comment>
<proteinExistence type="inferred from homology"/>
<protein>
    <recommendedName>
        <fullName evidence="8">Cytochrome P450</fullName>
    </recommendedName>
</protein>
<dbReference type="PANTHER" id="PTHR24289">
    <property type="entry name" value="STEROID 17-ALPHA-HYDROXYLASE/17,20 LYASE"/>
    <property type="match status" value="1"/>
</dbReference>
<name>A0AAV7ET35_ARIFI</name>
<evidence type="ECO:0000313" key="7">
    <source>
        <dbReference type="Proteomes" id="UP000825729"/>
    </source>
</evidence>
<sequence>MAKQYGKTMTIWFGTKPTIFVSDYRSAWEVLVTKATDFGARSMPYKSRTISAEWRTISTCDYSEACFEEEAAENDGVVNPLPRIRKDVVRLIGRLCFGPDFRDEEFVETMDVIIEDTFSKPGLEDRLATSLEVVIFSLFEMFLLAVDSTSLTIAWALAFLIHDQHIQDKLYKELISQEYYGKEGALGMEQVNKMKYLQGMVKESTRMRPIAPLGIPHKAVNDTSLMGKGIEAGTTVMVNLYAVLHYPAVWKEPDRFDPERFLENAGGRPQGKLVDDEEKDHAAMTGAMERCFLPFGAGWRIWNTTASEGKIPDVNGDLTFLLGMKTPLLAKIVPRHT</sequence>
<keyword evidence="3" id="KW-0479">Metal-binding</keyword>
<evidence type="ECO:0000256" key="2">
    <source>
        <dbReference type="ARBA" id="ARBA00022617"/>
    </source>
</evidence>
<dbReference type="SUPFAM" id="SSF48264">
    <property type="entry name" value="Cytochrome P450"/>
    <property type="match status" value="1"/>
</dbReference>
<dbReference type="GO" id="GO:0005789">
    <property type="term" value="C:endoplasmic reticulum membrane"/>
    <property type="evidence" value="ECO:0007669"/>
    <property type="project" value="UniProtKB-SubCell"/>
</dbReference>
<keyword evidence="4" id="KW-0560">Oxidoreductase</keyword>
<dbReference type="InterPro" id="IPR036396">
    <property type="entry name" value="Cyt_P450_sf"/>
</dbReference>
<evidence type="ECO:0000256" key="3">
    <source>
        <dbReference type="ARBA" id="ARBA00022723"/>
    </source>
</evidence>
<dbReference type="GO" id="GO:0042446">
    <property type="term" value="P:hormone biosynthetic process"/>
    <property type="evidence" value="ECO:0007669"/>
    <property type="project" value="TreeGrafter"/>
</dbReference>
<accession>A0AAV7ET35</accession>
<dbReference type="Proteomes" id="UP000825729">
    <property type="component" value="Unassembled WGS sequence"/>
</dbReference>
<keyword evidence="7" id="KW-1185">Reference proteome</keyword>
<dbReference type="GO" id="GO:0042448">
    <property type="term" value="P:progesterone metabolic process"/>
    <property type="evidence" value="ECO:0007669"/>
    <property type="project" value="TreeGrafter"/>
</dbReference>
<dbReference type="GO" id="GO:0020037">
    <property type="term" value="F:heme binding"/>
    <property type="evidence" value="ECO:0007669"/>
    <property type="project" value="InterPro"/>
</dbReference>
<comment type="caution">
    <text evidence="6">The sequence shown here is derived from an EMBL/GenBank/DDBJ whole genome shotgun (WGS) entry which is preliminary data.</text>
</comment>
<dbReference type="PANTHER" id="PTHR24289:SF1">
    <property type="entry name" value="STEROID 17-ALPHA-HYDROXYLASE_17,20 LYASE"/>
    <property type="match status" value="1"/>
</dbReference>
<dbReference type="GO" id="GO:0005506">
    <property type="term" value="F:iron ion binding"/>
    <property type="evidence" value="ECO:0007669"/>
    <property type="project" value="InterPro"/>
</dbReference>
<reference evidence="6 7" key="1">
    <citation type="submission" date="2021-07" db="EMBL/GenBank/DDBJ databases">
        <title>The Aristolochia fimbriata genome: insights into angiosperm evolution, floral development and chemical biosynthesis.</title>
        <authorList>
            <person name="Jiao Y."/>
        </authorList>
    </citation>
    <scope>NUCLEOTIDE SEQUENCE [LARGE SCALE GENOMIC DNA]</scope>
    <source>
        <strain evidence="6">IBCAS-2021</strain>
        <tissue evidence="6">Leaf</tissue>
    </source>
</reference>
<evidence type="ECO:0000256" key="5">
    <source>
        <dbReference type="ARBA" id="ARBA00023004"/>
    </source>
</evidence>
<dbReference type="AlphaFoldDB" id="A0AAV7ET35"/>
<dbReference type="Pfam" id="PF00067">
    <property type="entry name" value="p450"/>
    <property type="match status" value="1"/>
</dbReference>
<organism evidence="6 7">
    <name type="scientific">Aristolochia fimbriata</name>
    <name type="common">White veined hardy Dutchman's pipe vine</name>
    <dbReference type="NCBI Taxonomy" id="158543"/>
    <lineage>
        <taxon>Eukaryota</taxon>
        <taxon>Viridiplantae</taxon>
        <taxon>Streptophyta</taxon>
        <taxon>Embryophyta</taxon>
        <taxon>Tracheophyta</taxon>
        <taxon>Spermatophyta</taxon>
        <taxon>Magnoliopsida</taxon>
        <taxon>Magnoliidae</taxon>
        <taxon>Piperales</taxon>
        <taxon>Aristolochiaceae</taxon>
        <taxon>Aristolochia</taxon>
    </lineage>
</organism>
<evidence type="ECO:0000313" key="6">
    <source>
        <dbReference type="EMBL" id="KAG9450423.1"/>
    </source>
</evidence>
<dbReference type="Gene3D" id="1.10.630.10">
    <property type="entry name" value="Cytochrome P450"/>
    <property type="match status" value="2"/>
</dbReference>
<dbReference type="PRINTS" id="PR00463">
    <property type="entry name" value="EP450I"/>
</dbReference>
<evidence type="ECO:0008006" key="8">
    <source>
        <dbReference type="Google" id="ProtNLM"/>
    </source>
</evidence>